<dbReference type="GO" id="GO:0003700">
    <property type="term" value="F:DNA-binding transcription factor activity"/>
    <property type="evidence" value="ECO:0007669"/>
    <property type="project" value="TreeGrafter"/>
</dbReference>
<dbReference type="PRINTS" id="PR00455">
    <property type="entry name" value="HTHTETR"/>
</dbReference>
<dbReference type="InterPro" id="IPR001647">
    <property type="entry name" value="HTH_TetR"/>
</dbReference>
<evidence type="ECO:0000313" key="7">
    <source>
        <dbReference type="Proteomes" id="UP000053244"/>
    </source>
</evidence>
<accession>A0A0X3V943</accession>
<keyword evidence="1" id="KW-0805">Transcription regulation</keyword>
<protein>
    <submittedName>
        <fullName evidence="6">TetR family transcriptional regulator</fullName>
    </submittedName>
</protein>
<dbReference type="InterPro" id="IPR050109">
    <property type="entry name" value="HTH-type_TetR-like_transc_reg"/>
</dbReference>
<dbReference type="PROSITE" id="PS50977">
    <property type="entry name" value="HTH_TETR_2"/>
    <property type="match status" value="1"/>
</dbReference>
<dbReference type="AlphaFoldDB" id="A0A0X3V943"/>
<feature type="domain" description="HTH tetR-type" evidence="5">
    <location>
        <begin position="15"/>
        <end position="74"/>
    </location>
</feature>
<dbReference type="Gene3D" id="1.10.357.10">
    <property type="entry name" value="Tetracycline Repressor, domain 2"/>
    <property type="match status" value="1"/>
</dbReference>
<reference evidence="6 7" key="1">
    <citation type="submission" date="2015-10" db="EMBL/GenBank/DDBJ databases">
        <authorList>
            <person name="Gilbert D.G."/>
        </authorList>
    </citation>
    <scope>NUCLEOTIDE SEQUENCE [LARGE SCALE GENOMIC DNA]</scope>
    <source>
        <strain evidence="6 7">NRRL B-16712</strain>
    </source>
</reference>
<dbReference type="GO" id="GO:0000976">
    <property type="term" value="F:transcription cis-regulatory region binding"/>
    <property type="evidence" value="ECO:0007669"/>
    <property type="project" value="TreeGrafter"/>
</dbReference>
<organism evidence="6 7">
    <name type="scientific">Actinoplanes awajinensis subsp. mycoplanecinus</name>
    <dbReference type="NCBI Taxonomy" id="135947"/>
    <lineage>
        <taxon>Bacteria</taxon>
        <taxon>Bacillati</taxon>
        <taxon>Actinomycetota</taxon>
        <taxon>Actinomycetes</taxon>
        <taxon>Micromonosporales</taxon>
        <taxon>Micromonosporaceae</taxon>
        <taxon>Actinoplanes</taxon>
    </lineage>
</organism>
<comment type="caution">
    <text evidence="6">The sequence shown here is derived from an EMBL/GenBank/DDBJ whole genome shotgun (WGS) entry which is preliminary data.</text>
</comment>
<sequence length="209" mass="22603">MPETPRPDTLRSDARDNRERILAVARTAFGADGLGVPMREIARRAEVGPATLYRRFPTKEALVIEAFAEQMAMCTSIVEDGLSDPDPWHGFCTVIERVCELHAGNQGFTAAFMAAFPHAIDFTTTREQTLRAVGELARRAKAAGHLRSDFVIGDLLLVLQANSGVRAETPADALLAARRFAALQIQGFRALPGAPPLPPPARLPLLPVG</sequence>
<dbReference type="PANTHER" id="PTHR30055:SF234">
    <property type="entry name" value="HTH-TYPE TRANSCRIPTIONAL REGULATOR BETI"/>
    <property type="match status" value="1"/>
</dbReference>
<dbReference type="SUPFAM" id="SSF48498">
    <property type="entry name" value="Tetracyclin repressor-like, C-terminal domain"/>
    <property type="match status" value="1"/>
</dbReference>
<evidence type="ECO:0000313" key="6">
    <source>
        <dbReference type="EMBL" id="KUL41218.1"/>
    </source>
</evidence>
<dbReference type="Pfam" id="PF00440">
    <property type="entry name" value="TetR_N"/>
    <property type="match status" value="1"/>
</dbReference>
<keyword evidence="3" id="KW-0804">Transcription</keyword>
<evidence type="ECO:0000256" key="1">
    <source>
        <dbReference type="ARBA" id="ARBA00023015"/>
    </source>
</evidence>
<keyword evidence="2 4" id="KW-0238">DNA-binding</keyword>
<feature type="DNA-binding region" description="H-T-H motif" evidence="4">
    <location>
        <begin position="37"/>
        <end position="56"/>
    </location>
</feature>
<dbReference type="Proteomes" id="UP000053244">
    <property type="component" value="Unassembled WGS sequence"/>
</dbReference>
<evidence type="ECO:0000256" key="2">
    <source>
        <dbReference type="ARBA" id="ARBA00023125"/>
    </source>
</evidence>
<dbReference type="InterPro" id="IPR036271">
    <property type="entry name" value="Tet_transcr_reg_TetR-rel_C_sf"/>
</dbReference>
<dbReference type="Pfam" id="PF21597">
    <property type="entry name" value="TetR_C_43"/>
    <property type="match status" value="1"/>
</dbReference>
<proteinExistence type="predicted"/>
<name>A0A0X3V943_9ACTN</name>
<evidence type="ECO:0000256" key="3">
    <source>
        <dbReference type="ARBA" id="ARBA00023163"/>
    </source>
</evidence>
<dbReference type="PANTHER" id="PTHR30055">
    <property type="entry name" value="HTH-TYPE TRANSCRIPTIONAL REGULATOR RUTR"/>
    <property type="match status" value="1"/>
</dbReference>
<evidence type="ECO:0000259" key="5">
    <source>
        <dbReference type="PROSITE" id="PS50977"/>
    </source>
</evidence>
<dbReference type="InterPro" id="IPR049445">
    <property type="entry name" value="TetR_SbtR-like_C"/>
</dbReference>
<keyword evidence="7" id="KW-1185">Reference proteome</keyword>
<gene>
    <name evidence="6" type="ORF">ADL15_05310</name>
</gene>
<evidence type="ECO:0000256" key="4">
    <source>
        <dbReference type="PROSITE-ProRule" id="PRU00335"/>
    </source>
</evidence>
<dbReference type="SUPFAM" id="SSF46689">
    <property type="entry name" value="Homeodomain-like"/>
    <property type="match status" value="1"/>
</dbReference>
<dbReference type="InterPro" id="IPR009057">
    <property type="entry name" value="Homeodomain-like_sf"/>
</dbReference>
<dbReference type="EMBL" id="LLZH01000016">
    <property type="protein sequence ID" value="KUL41218.1"/>
    <property type="molecule type" value="Genomic_DNA"/>
</dbReference>